<dbReference type="SMART" id="SM00194">
    <property type="entry name" value="PTPc"/>
    <property type="match status" value="1"/>
</dbReference>
<evidence type="ECO:0000259" key="11">
    <source>
        <dbReference type="PROSITE" id="PS50056"/>
    </source>
</evidence>
<dbReference type="RefSeq" id="XP_022653775.1">
    <property type="nucleotide sequence ID" value="XM_022798040.1"/>
</dbReference>
<dbReference type="Gene3D" id="3.90.190.10">
    <property type="entry name" value="Protein tyrosine phosphatase superfamily"/>
    <property type="match status" value="1"/>
</dbReference>
<dbReference type="OrthoDB" id="9450131at2759"/>
<feature type="region of interest" description="Disordered" evidence="8">
    <location>
        <begin position="289"/>
        <end position="423"/>
    </location>
</feature>
<evidence type="ECO:0000256" key="1">
    <source>
        <dbReference type="ARBA" id="ARBA00004308"/>
    </source>
</evidence>
<keyword evidence="4" id="KW-0597">Phosphoprotein</keyword>
<dbReference type="InterPro" id="IPR029021">
    <property type="entry name" value="Prot-tyrosine_phosphatase-like"/>
</dbReference>
<feature type="compositionally biased region" description="Low complexity" evidence="8">
    <location>
        <begin position="353"/>
        <end position="364"/>
    </location>
</feature>
<dbReference type="PROSITE" id="PS00383">
    <property type="entry name" value="TYR_PHOSPHATASE_1"/>
    <property type="match status" value="1"/>
</dbReference>
<dbReference type="SMART" id="SM00404">
    <property type="entry name" value="PTPc_motif"/>
    <property type="match status" value="1"/>
</dbReference>
<keyword evidence="6" id="KW-0904">Protein phosphatase</keyword>
<dbReference type="GeneID" id="111247302"/>
<organism evidence="12 13">
    <name type="scientific">Varroa destructor</name>
    <name type="common">Honeybee mite</name>
    <dbReference type="NCBI Taxonomy" id="109461"/>
    <lineage>
        <taxon>Eukaryota</taxon>
        <taxon>Metazoa</taxon>
        <taxon>Ecdysozoa</taxon>
        <taxon>Arthropoda</taxon>
        <taxon>Chelicerata</taxon>
        <taxon>Arachnida</taxon>
        <taxon>Acari</taxon>
        <taxon>Parasitiformes</taxon>
        <taxon>Mesostigmata</taxon>
        <taxon>Gamasina</taxon>
        <taxon>Dermanyssoidea</taxon>
        <taxon>Varroidae</taxon>
        <taxon>Varroa</taxon>
    </lineage>
</organism>
<evidence type="ECO:0000256" key="8">
    <source>
        <dbReference type="SAM" id="MobiDB-lite"/>
    </source>
</evidence>
<evidence type="ECO:0000256" key="5">
    <source>
        <dbReference type="ARBA" id="ARBA00022801"/>
    </source>
</evidence>
<keyword evidence="5" id="KW-0378">Hydrolase</keyword>
<reference evidence="12" key="1">
    <citation type="submission" date="2021-01" db="UniProtKB">
        <authorList>
            <consortium name="EnsemblMetazoa"/>
        </authorList>
    </citation>
    <scope>IDENTIFICATION</scope>
</reference>
<feature type="region of interest" description="Disordered" evidence="8">
    <location>
        <begin position="471"/>
        <end position="524"/>
    </location>
</feature>
<evidence type="ECO:0000256" key="3">
    <source>
        <dbReference type="ARBA" id="ARBA00013064"/>
    </source>
</evidence>
<proteinExistence type="inferred from homology"/>
<dbReference type="GO" id="GO:0012505">
    <property type="term" value="C:endomembrane system"/>
    <property type="evidence" value="ECO:0007669"/>
    <property type="project" value="UniProtKB-SubCell"/>
</dbReference>
<feature type="domain" description="Tyrosine-protein phosphatase" evidence="10">
    <location>
        <begin position="4"/>
        <end position="280"/>
    </location>
</feature>
<keyword evidence="7 9" id="KW-0472">Membrane</keyword>
<dbReference type="AlphaFoldDB" id="A0A7M7JLI6"/>
<evidence type="ECO:0000259" key="10">
    <source>
        <dbReference type="PROSITE" id="PS50055"/>
    </source>
</evidence>
<feature type="domain" description="Tyrosine specific protein phosphatases" evidence="11">
    <location>
        <begin position="192"/>
        <end position="271"/>
    </location>
</feature>
<sequence>MTTIEGEFDAIEQERSWQKVFANIRTRSSQHDFSTKEAKKAENLKLNRYADVSPYDHSRVVLHRSNVNYINASVVPVENAGREYILTQGPLAETLPHFWLMVWENNTKGIVMLNKLVENDAKKCHRYWPDANEKKIAFEGVDLRVSFVSESTKESYICRTFQLHDSKIDTTRDVLHFHYVNWPDFGVPRSPNDFLDFLEDVRYSGCLDANVGPAVVHCSAGIGRSGTFCVVDSILKMIEEGRAESDIKLQDVLIDMRRFRMSLIQTAEQLRFSYLAILEALRRRQGRSPYLSRRGVNDDAPPPPPHRVGIGNKSSNMPIMVVNSTAVSSSDDDEDDDINDKNSPVAELSGFQDSAVSSEMSSGDESSEDIPPPLPPRHIFAADSPISSEDSPARSEQQQSQQRLETSQTEETHKQISNNINLSKDFQQNNREASEKALQAKAALQTATPSSIQQTITEDLQSFEQEILSKETMQQPKPFKGGNAEKTADISQSSKKQDEYGDASGEEHRTCLRQRKRQRDQKIKDKVQAIKKGIADSEAAHQRRGLFEKLGIGFVVLMGTGILMYRIYNYWRS</sequence>
<accession>A0A7M7JLI6</accession>
<dbReference type="SUPFAM" id="SSF52799">
    <property type="entry name" value="(Phosphotyrosine protein) phosphatases II"/>
    <property type="match status" value="1"/>
</dbReference>
<evidence type="ECO:0000256" key="2">
    <source>
        <dbReference type="ARBA" id="ARBA00009701"/>
    </source>
</evidence>
<dbReference type="InterPro" id="IPR000242">
    <property type="entry name" value="PTP_cat"/>
</dbReference>
<feature type="transmembrane region" description="Helical" evidence="9">
    <location>
        <begin position="550"/>
        <end position="568"/>
    </location>
</feature>
<evidence type="ECO:0000313" key="12">
    <source>
        <dbReference type="EnsemblMetazoa" id="XP_022653776"/>
    </source>
</evidence>
<name>A0A7M7JLI6_VARDE</name>
<feature type="compositionally biased region" description="Basic and acidic residues" evidence="8">
    <location>
        <begin position="495"/>
        <end position="510"/>
    </location>
</feature>
<dbReference type="Pfam" id="PF00102">
    <property type="entry name" value="Y_phosphatase"/>
    <property type="match status" value="1"/>
</dbReference>
<evidence type="ECO:0000313" key="13">
    <source>
        <dbReference type="Proteomes" id="UP000594260"/>
    </source>
</evidence>
<evidence type="ECO:0000256" key="9">
    <source>
        <dbReference type="SAM" id="Phobius"/>
    </source>
</evidence>
<evidence type="ECO:0000256" key="7">
    <source>
        <dbReference type="ARBA" id="ARBA00023136"/>
    </source>
</evidence>
<keyword evidence="9" id="KW-0812">Transmembrane</keyword>
<feature type="compositionally biased region" description="Polar residues" evidence="8">
    <location>
        <begin position="312"/>
        <end position="327"/>
    </location>
</feature>
<dbReference type="EnsemblMetazoa" id="XM_022798041">
    <property type="protein sequence ID" value="XP_022653776"/>
    <property type="gene ID" value="LOC111247302"/>
</dbReference>
<dbReference type="GO" id="GO:0004726">
    <property type="term" value="F:non-membrane spanning protein tyrosine phosphatase activity"/>
    <property type="evidence" value="ECO:0007669"/>
    <property type="project" value="TreeGrafter"/>
</dbReference>
<keyword evidence="9" id="KW-1133">Transmembrane helix</keyword>
<dbReference type="RefSeq" id="XP_022653776.1">
    <property type="nucleotide sequence ID" value="XM_022798041.1"/>
</dbReference>
<dbReference type="GO" id="GO:0070373">
    <property type="term" value="P:negative regulation of ERK1 and ERK2 cascade"/>
    <property type="evidence" value="ECO:0007669"/>
    <property type="project" value="TreeGrafter"/>
</dbReference>
<dbReference type="GO" id="GO:0019901">
    <property type="term" value="F:protein kinase binding"/>
    <property type="evidence" value="ECO:0007669"/>
    <property type="project" value="TreeGrafter"/>
</dbReference>
<dbReference type="EC" id="3.1.3.48" evidence="3"/>
<dbReference type="InParanoid" id="A0A7M7JLI6"/>
<dbReference type="InterPro" id="IPR003595">
    <property type="entry name" value="Tyr_Pase_cat"/>
</dbReference>
<comment type="subcellular location">
    <subcellularLocation>
        <location evidence="1">Endomembrane system</location>
    </subcellularLocation>
</comment>
<dbReference type="GO" id="GO:0048666">
    <property type="term" value="P:neuron development"/>
    <property type="evidence" value="ECO:0007669"/>
    <property type="project" value="UniProtKB-ARBA"/>
</dbReference>
<comment type="similarity">
    <text evidence="2">Belongs to the protein-tyrosine phosphatase family. Non-receptor class 1 subfamily.</text>
</comment>
<keyword evidence="13" id="KW-1185">Reference proteome</keyword>
<dbReference type="OMA" id="QTEETHK"/>
<feature type="compositionally biased region" description="Low complexity" evidence="8">
    <location>
        <begin position="394"/>
        <end position="409"/>
    </location>
</feature>
<evidence type="ECO:0000256" key="4">
    <source>
        <dbReference type="ARBA" id="ARBA00022553"/>
    </source>
</evidence>
<dbReference type="KEGG" id="vde:111247302"/>
<dbReference type="GO" id="GO:0005737">
    <property type="term" value="C:cytoplasm"/>
    <property type="evidence" value="ECO:0007669"/>
    <property type="project" value="TreeGrafter"/>
</dbReference>
<dbReference type="PROSITE" id="PS50056">
    <property type="entry name" value="TYR_PHOSPHATASE_2"/>
    <property type="match status" value="1"/>
</dbReference>
<dbReference type="GO" id="GO:0005634">
    <property type="term" value="C:nucleus"/>
    <property type="evidence" value="ECO:0007669"/>
    <property type="project" value="TreeGrafter"/>
</dbReference>
<protein>
    <recommendedName>
        <fullName evidence="3">protein-tyrosine-phosphatase</fullName>
        <ecNumber evidence="3">3.1.3.48</ecNumber>
    </recommendedName>
</protein>
<dbReference type="InterPro" id="IPR051985">
    <property type="entry name" value="NR_tyrosine_phosphatase"/>
</dbReference>
<evidence type="ECO:0000256" key="6">
    <source>
        <dbReference type="ARBA" id="ARBA00022912"/>
    </source>
</evidence>
<dbReference type="PROSITE" id="PS50055">
    <property type="entry name" value="TYR_PHOSPHATASE_PTP"/>
    <property type="match status" value="1"/>
</dbReference>
<dbReference type="Proteomes" id="UP000594260">
    <property type="component" value="Unplaced"/>
</dbReference>
<dbReference type="PANTHER" id="PTHR46047">
    <property type="entry name" value="TYROSINE-PROTEIN PHOSPHATASE NON-RECEPTOR TYPE 61F"/>
    <property type="match status" value="1"/>
</dbReference>
<dbReference type="PANTHER" id="PTHR46047:SF3">
    <property type="entry name" value="TYROSINE-PROTEIN PHOSPHATASE NON-RECEPTOR TYPE 61F"/>
    <property type="match status" value="1"/>
</dbReference>
<dbReference type="InterPro" id="IPR016130">
    <property type="entry name" value="Tyr_Pase_AS"/>
</dbReference>
<dbReference type="PRINTS" id="PR00700">
    <property type="entry name" value="PRTYPHPHTASE"/>
</dbReference>
<dbReference type="GO" id="GO:0046426">
    <property type="term" value="P:negative regulation of receptor signaling pathway via JAK-STAT"/>
    <property type="evidence" value="ECO:0007669"/>
    <property type="project" value="TreeGrafter"/>
</dbReference>
<dbReference type="InterPro" id="IPR000387">
    <property type="entry name" value="Tyr_Pase_dom"/>
</dbReference>
<dbReference type="EnsemblMetazoa" id="XM_022798040">
    <property type="protein sequence ID" value="XP_022653775"/>
    <property type="gene ID" value="LOC111247302"/>
</dbReference>